<evidence type="ECO:0000256" key="1">
    <source>
        <dbReference type="SAM" id="MobiDB-lite"/>
    </source>
</evidence>
<comment type="caution">
    <text evidence="2">The sequence shown here is derived from an EMBL/GenBank/DDBJ whole genome shotgun (WGS) entry which is preliminary data.</text>
</comment>
<dbReference type="EMBL" id="JBHSMH010000044">
    <property type="protein sequence ID" value="MFC5469933.1"/>
    <property type="molecule type" value="Genomic_DNA"/>
</dbReference>
<accession>A0ABW0LVN4</accession>
<keyword evidence="3" id="KW-1185">Reference proteome</keyword>
<proteinExistence type="predicted"/>
<sequence length="445" mass="49461">MTIKKERLRSLSRLVRMPANLAAGLIAKGGAVRSSLRLTRKGSGLPFGRPLPPFYSASLRDGLVASSDGPLPPLPPEDAALVDFIRSETEKRNRNNITRTAAYLDIYLARPELHWALLAHLVSRNGGWSMTDLQGEWLPELLDTGYREAAFGLLEACNSLIFGDAYPQLLLYIESRRIGRDLTPLLPRFGASAFMKPFWRRFIEDGNPLPLSEALIVNEQHFIQSRVVEDEFFAENVLNAPAFRLQPLLQTNQIVLPLLPETNDNRTSLTNKPLTLVGRVLENFPDLRERIAFGRCLYRILFGYPAVLSRALAFATSTPHSGSRSDYWPLRFSPAPAPAPVPGAPANEKAGVPPVATGKDAGGSPNAGWRSPRLGDAWEDRPPRPSLGADWFVGLEQLKHLRPCRMPRIIDMTHEHLLGQNKFQTAVLLERSFMNGASKRRTGRG</sequence>
<dbReference type="RefSeq" id="WP_209749472.1">
    <property type="nucleotide sequence ID" value="NZ_JBHSMH010000044.1"/>
</dbReference>
<dbReference type="InterPro" id="IPR019658">
    <property type="entry name" value="DUF2515"/>
</dbReference>
<organism evidence="2 3">
    <name type="scientific">Cohnella suwonensis</name>
    <dbReference type="NCBI Taxonomy" id="696072"/>
    <lineage>
        <taxon>Bacteria</taxon>
        <taxon>Bacillati</taxon>
        <taxon>Bacillota</taxon>
        <taxon>Bacilli</taxon>
        <taxon>Bacillales</taxon>
        <taxon>Paenibacillaceae</taxon>
        <taxon>Cohnella</taxon>
    </lineage>
</organism>
<name>A0ABW0LVN4_9BACL</name>
<evidence type="ECO:0000313" key="3">
    <source>
        <dbReference type="Proteomes" id="UP001596105"/>
    </source>
</evidence>
<protein>
    <submittedName>
        <fullName evidence="2">DUF2515 family protein</fullName>
    </submittedName>
</protein>
<evidence type="ECO:0000313" key="2">
    <source>
        <dbReference type="EMBL" id="MFC5469933.1"/>
    </source>
</evidence>
<gene>
    <name evidence="2" type="ORF">ACFPPD_14460</name>
</gene>
<dbReference type="Pfam" id="PF10720">
    <property type="entry name" value="DUF2515"/>
    <property type="match status" value="1"/>
</dbReference>
<reference evidence="3" key="1">
    <citation type="journal article" date="2019" name="Int. J. Syst. Evol. Microbiol.">
        <title>The Global Catalogue of Microorganisms (GCM) 10K type strain sequencing project: providing services to taxonomists for standard genome sequencing and annotation.</title>
        <authorList>
            <consortium name="The Broad Institute Genomics Platform"/>
            <consortium name="The Broad Institute Genome Sequencing Center for Infectious Disease"/>
            <person name="Wu L."/>
            <person name="Ma J."/>
        </authorList>
    </citation>
    <scope>NUCLEOTIDE SEQUENCE [LARGE SCALE GENOMIC DNA]</scope>
    <source>
        <strain evidence="3">CCUG 57113</strain>
    </source>
</reference>
<feature type="region of interest" description="Disordered" evidence="1">
    <location>
        <begin position="339"/>
        <end position="381"/>
    </location>
</feature>
<dbReference type="Proteomes" id="UP001596105">
    <property type="component" value="Unassembled WGS sequence"/>
</dbReference>